<dbReference type="EMBL" id="LGSR01000006">
    <property type="protein sequence ID" value="KOS21877.1"/>
    <property type="molecule type" value="Genomic_DNA"/>
</dbReference>
<evidence type="ECO:0008006" key="3">
    <source>
        <dbReference type="Google" id="ProtNLM"/>
    </source>
</evidence>
<reference evidence="1 2" key="1">
    <citation type="submission" date="2015-07" db="EMBL/GenBank/DDBJ databases">
        <title>The genome of the fungus Escovopsis weberi, a specialized disease agent of ant agriculture.</title>
        <authorList>
            <person name="de Man T.J."/>
            <person name="Stajich J.E."/>
            <person name="Kubicek C.P."/>
            <person name="Chenthamara K."/>
            <person name="Atanasova L."/>
            <person name="Druzhinina I.S."/>
            <person name="Birnbaum S."/>
            <person name="Barribeau S.M."/>
            <person name="Teiling C."/>
            <person name="Suen G."/>
            <person name="Currie C."/>
            <person name="Gerardo N.M."/>
        </authorList>
    </citation>
    <scope>NUCLEOTIDE SEQUENCE [LARGE SCALE GENOMIC DNA]</scope>
</reference>
<proteinExistence type="predicted"/>
<dbReference type="Proteomes" id="UP000053831">
    <property type="component" value="Unassembled WGS sequence"/>
</dbReference>
<accession>A0A0M8N2M1</accession>
<dbReference type="AlphaFoldDB" id="A0A0M8N2M1"/>
<sequence length="94" mass="10145">MASNNAREQPPQGLVSGHVQYIRGATTETIGKMSGSESWKTSGEQNKADAVRAMQKATEKRDPNRDGYGKVEEMVGNLTGCEGMQKEGAASKRE</sequence>
<gene>
    <name evidence="1" type="ORF">ESCO_002059</name>
</gene>
<name>A0A0M8N2M1_ESCWE</name>
<evidence type="ECO:0000313" key="2">
    <source>
        <dbReference type="Proteomes" id="UP000053831"/>
    </source>
</evidence>
<organism evidence="1 2">
    <name type="scientific">Escovopsis weberi</name>
    <dbReference type="NCBI Taxonomy" id="150374"/>
    <lineage>
        <taxon>Eukaryota</taxon>
        <taxon>Fungi</taxon>
        <taxon>Dikarya</taxon>
        <taxon>Ascomycota</taxon>
        <taxon>Pezizomycotina</taxon>
        <taxon>Sordariomycetes</taxon>
        <taxon>Hypocreomycetidae</taxon>
        <taxon>Hypocreales</taxon>
        <taxon>Hypocreaceae</taxon>
        <taxon>Escovopsis</taxon>
    </lineage>
</organism>
<evidence type="ECO:0000313" key="1">
    <source>
        <dbReference type="EMBL" id="KOS21877.1"/>
    </source>
</evidence>
<keyword evidence="2" id="KW-1185">Reference proteome</keyword>
<protein>
    <recommendedName>
        <fullName evidence="3">CsbD-like domain-containing protein</fullName>
    </recommendedName>
</protein>
<comment type="caution">
    <text evidence="1">The sequence shown here is derived from an EMBL/GenBank/DDBJ whole genome shotgun (WGS) entry which is preliminary data.</text>
</comment>
<dbReference type="OrthoDB" id="9999611at2759"/>